<dbReference type="Pfam" id="PF02136">
    <property type="entry name" value="NTF2"/>
    <property type="match status" value="1"/>
</dbReference>
<dbReference type="GO" id="GO:0005634">
    <property type="term" value="C:nucleus"/>
    <property type="evidence" value="ECO:0007669"/>
    <property type="project" value="UniProtKB-SubCell"/>
</dbReference>
<sequence length="137" mass="15274">MSSSDIKALVDVSAKGAEQFVDLYYKLYDDQRHLLGKFYRDNSAIVWNGNAYSGITPFADFYQKLPSTVHDIQAFDCHPLPFTGPADGPFSILVNVTGSVKYGKEIVARLFSQNFVLTPDPAKLGNFYVGSDCFRFV</sequence>
<dbReference type="InParanoid" id="A0A1Y1YNX0"/>
<dbReference type="InterPro" id="IPR002075">
    <property type="entry name" value="NTF2_dom"/>
</dbReference>
<dbReference type="EMBL" id="MCFE01000093">
    <property type="protein sequence ID" value="ORX99730.1"/>
    <property type="molecule type" value="Genomic_DNA"/>
</dbReference>
<organism evidence="3 4">
    <name type="scientific">Basidiobolus meristosporus CBS 931.73</name>
    <dbReference type="NCBI Taxonomy" id="1314790"/>
    <lineage>
        <taxon>Eukaryota</taxon>
        <taxon>Fungi</taxon>
        <taxon>Fungi incertae sedis</taxon>
        <taxon>Zoopagomycota</taxon>
        <taxon>Entomophthoromycotina</taxon>
        <taxon>Basidiobolomycetes</taxon>
        <taxon>Basidiobolales</taxon>
        <taxon>Basidiobolaceae</taxon>
        <taxon>Basidiobolus</taxon>
    </lineage>
</organism>
<dbReference type="GO" id="GO:0015031">
    <property type="term" value="P:protein transport"/>
    <property type="evidence" value="ECO:0007669"/>
    <property type="project" value="UniProtKB-KW"/>
</dbReference>
<dbReference type="SUPFAM" id="SSF54427">
    <property type="entry name" value="NTF2-like"/>
    <property type="match status" value="1"/>
</dbReference>
<dbReference type="InterPro" id="IPR045875">
    <property type="entry name" value="NTF2"/>
</dbReference>
<gene>
    <name evidence="3" type="ORF">K493DRAFT_257062</name>
</gene>
<dbReference type="InterPro" id="IPR018222">
    <property type="entry name" value="Nuclear_transport_factor_2_euk"/>
</dbReference>
<keyword evidence="1" id="KW-0539">Nucleus</keyword>
<protein>
    <recommendedName>
        <fullName evidence="1">NTF2-related export protein</fullName>
    </recommendedName>
</protein>
<evidence type="ECO:0000259" key="2">
    <source>
        <dbReference type="PROSITE" id="PS50177"/>
    </source>
</evidence>
<comment type="caution">
    <text evidence="3">The sequence shown here is derived from an EMBL/GenBank/DDBJ whole genome shotgun (WGS) entry which is preliminary data.</text>
</comment>
<dbReference type="Gene3D" id="3.10.450.50">
    <property type="match status" value="1"/>
</dbReference>
<dbReference type="OrthoDB" id="25408at2759"/>
<keyword evidence="1" id="KW-0963">Cytoplasm</keyword>
<comment type="subcellular location">
    <subcellularLocation>
        <location evidence="1">Cytoplasm</location>
    </subcellularLocation>
    <subcellularLocation>
        <location evidence="1">Nucleus</location>
    </subcellularLocation>
</comment>
<feature type="domain" description="NTF2" evidence="2">
    <location>
        <begin position="16"/>
        <end position="136"/>
    </location>
</feature>
<evidence type="ECO:0000256" key="1">
    <source>
        <dbReference type="RuleBase" id="RU369002"/>
    </source>
</evidence>
<evidence type="ECO:0000313" key="4">
    <source>
        <dbReference type="Proteomes" id="UP000193498"/>
    </source>
</evidence>
<dbReference type="AlphaFoldDB" id="A0A1Y1YNX0"/>
<reference evidence="3 4" key="1">
    <citation type="submission" date="2016-07" db="EMBL/GenBank/DDBJ databases">
        <title>Pervasive Adenine N6-methylation of Active Genes in Fungi.</title>
        <authorList>
            <consortium name="DOE Joint Genome Institute"/>
            <person name="Mondo S.J."/>
            <person name="Dannebaum R.O."/>
            <person name="Kuo R.C."/>
            <person name="Labutti K."/>
            <person name="Haridas S."/>
            <person name="Kuo A."/>
            <person name="Salamov A."/>
            <person name="Ahrendt S.R."/>
            <person name="Lipzen A."/>
            <person name="Sullivan W."/>
            <person name="Andreopoulos W.B."/>
            <person name="Clum A."/>
            <person name="Lindquist E."/>
            <person name="Daum C."/>
            <person name="Ramamoorthy G.K."/>
            <person name="Gryganskyi A."/>
            <person name="Culley D."/>
            <person name="Magnuson J.K."/>
            <person name="James T.Y."/>
            <person name="O'Malley M.A."/>
            <person name="Stajich J.E."/>
            <person name="Spatafora J.W."/>
            <person name="Visel A."/>
            <person name="Grigoriev I.V."/>
        </authorList>
    </citation>
    <scope>NUCLEOTIDE SEQUENCE [LARGE SCALE GENOMIC DNA]</scope>
    <source>
        <strain evidence="3 4">CBS 931.73</strain>
    </source>
</reference>
<accession>A0A1Y1YNX0</accession>
<dbReference type="GO" id="GO:0006913">
    <property type="term" value="P:nucleocytoplasmic transport"/>
    <property type="evidence" value="ECO:0007669"/>
    <property type="project" value="UniProtKB-UniRule"/>
</dbReference>
<dbReference type="GO" id="GO:0051028">
    <property type="term" value="P:mRNA transport"/>
    <property type="evidence" value="ECO:0007669"/>
    <property type="project" value="UniProtKB-UniRule"/>
</dbReference>
<dbReference type="InterPro" id="IPR032710">
    <property type="entry name" value="NTF2-like_dom_sf"/>
</dbReference>
<dbReference type="STRING" id="1314790.A0A1Y1YNX0"/>
<dbReference type="PANTHER" id="PTHR12612">
    <property type="entry name" value="NUCLEAR TRANSPORT FACTOR 2"/>
    <property type="match status" value="1"/>
</dbReference>
<dbReference type="Proteomes" id="UP000193498">
    <property type="component" value="Unassembled WGS sequence"/>
</dbReference>
<name>A0A1Y1YNX0_9FUNG</name>
<evidence type="ECO:0000313" key="3">
    <source>
        <dbReference type="EMBL" id="ORX99730.1"/>
    </source>
</evidence>
<comment type="function">
    <text evidence="1">Has a role in nuclear-cytoplasmic transport of proteins and mRNAs.</text>
</comment>
<keyword evidence="1" id="KW-0813">Transport</keyword>
<proteinExistence type="predicted"/>
<keyword evidence="1" id="KW-0653">Protein transport</keyword>
<dbReference type="GO" id="GO:0005737">
    <property type="term" value="C:cytoplasm"/>
    <property type="evidence" value="ECO:0007669"/>
    <property type="project" value="UniProtKB-SubCell"/>
</dbReference>
<dbReference type="CDD" id="cd00780">
    <property type="entry name" value="NTF2"/>
    <property type="match status" value="1"/>
</dbReference>
<keyword evidence="4" id="KW-1185">Reference proteome</keyword>
<dbReference type="PROSITE" id="PS50177">
    <property type="entry name" value="NTF2_DOMAIN"/>
    <property type="match status" value="1"/>
</dbReference>